<evidence type="ECO:0000256" key="2">
    <source>
        <dbReference type="ARBA" id="ARBA00008114"/>
    </source>
</evidence>
<keyword evidence="5 7" id="KW-1133">Transmembrane helix</keyword>
<accession>A0A1L8REJ2</accession>
<comment type="subcellular location">
    <subcellularLocation>
        <location evidence="1">Membrane</location>
        <topology evidence="1">Multi-pass membrane protein</topology>
    </subcellularLocation>
</comment>
<evidence type="ECO:0000259" key="8">
    <source>
        <dbReference type="Pfam" id="PF01545"/>
    </source>
</evidence>
<dbReference type="NCBIfam" id="TIGR01297">
    <property type="entry name" value="CDF"/>
    <property type="match status" value="1"/>
</dbReference>
<dbReference type="GO" id="GO:0008324">
    <property type="term" value="F:monoatomic cation transmembrane transporter activity"/>
    <property type="evidence" value="ECO:0007669"/>
    <property type="project" value="InterPro"/>
</dbReference>
<keyword evidence="6 7" id="KW-0472">Membrane</keyword>
<evidence type="ECO:0000256" key="6">
    <source>
        <dbReference type="ARBA" id="ARBA00023136"/>
    </source>
</evidence>
<dbReference type="Gene3D" id="1.20.1510.10">
    <property type="entry name" value="Cation efflux protein transmembrane domain"/>
    <property type="match status" value="1"/>
</dbReference>
<dbReference type="PANTHER" id="PTHR43840:SF15">
    <property type="entry name" value="MITOCHONDRIAL METAL TRANSPORTER 1-RELATED"/>
    <property type="match status" value="1"/>
</dbReference>
<dbReference type="Pfam" id="PF16916">
    <property type="entry name" value="ZT_dimer"/>
    <property type="match status" value="1"/>
</dbReference>
<dbReference type="InterPro" id="IPR058533">
    <property type="entry name" value="Cation_efflux_TM"/>
</dbReference>
<dbReference type="EMBL" id="JXKH01000005">
    <property type="protein sequence ID" value="OJG18157.1"/>
    <property type="molecule type" value="Genomic_DNA"/>
</dbReference>
<keyword evidence="3" id="KW-0813">Transport</keyword>
<feature type="transmembrane region" description="Helical" evidence="7">
    <location>
        <begin position="125"/>
        <end position="145"/>
    </location>
</feature>
<dbReference type="Pfam" id="PF01545">
    <property type="entry name" value="Cation_efflux"/>
    <property type="match status" value="1"/>
</dbReference>
<evidence type="ECO:0000256" key="4">
    <source>
        <dbReference type="ARBA" id="ARBA00022692"/>
    </source>
</evidence>
<dbReference type="InterPro" id="IPR027469">
    <property type="entry name" value="Cation_efflux_TMD_sf"/>
</dbReference>
<name>A0A1L8REJ2_9ENTE</name>
<dbReference type="Gene3D" id="3.30.70.1350">
    <property type="entry name" value="Cation efflux protein, cytoplasmic domain"/>
    <property type="match status" value="1"/>
</dbReference>
<dbReference type="Proteomes" id="UP000181884">
    <property type="component" value="Unassembled WGS sequence"/>
</dbReference>
<evidence type="ECO:0000256" key="5">
    <source>
        <dbReference type="ARBA" id="ARBA00022989"/>
    </source>
</evidence>
<dbReference type="InterPro" id="IPR027470">
    <property type="entry name" value="Cation_efflux_CTD"/>
</dbReference>
<evidence type="ECO:0000256" key="3">
    <source>
        <dbReference type="ARBA" id="ARBA00022448"/>
    </source>
</evidence>
<feature type="transmembrane region" description="Helical" evidence="7">
    <location>
        <begin position="21"/>
        <end position="45"/>
    </location>
</feature>
<dbReference type="FunFam" id="1.20.1510.10:FF:000006">
    <property type="entry name" value="Divalent cation efflux transporter"/>
    <property type="match status" value="1"/>
</dbReference>
<evidence type="ECO:0000259" key="9">
    <source>
        <dbReference type="Pfam" id="PF16916"/>
    </source>
</evidence>
<dbReference type="GO" id="GO:0016020">
    <property type="term" value="C:membrane"/>
    <property type="evidence" value="ECO:0007669"/>
    <property type="project" value="UniProtKB-SubCell"/>
</dbReference>
<dbReference type="AlphaFoldDB" id="A0A1L8REJ2"/>
<dbReference type="PANTHER" id="PTHR43840">
    <property type="entry name" value="MITOCHONDRIAL METAL TRANSPORTER 1-RELATED"/>
    <property type="match status" value="1"/>
</dbReference>
<comment type="similarity">
    <text evidence="2">Belongs to the cation diffusion facilitator (CDF) transporter (TC 2.A.4) family.</text>
</comment>
<dbReference type="SUPFAM" id="SSF160240">
    <property type="entry name" value="Cation efflux protein cytoplasmic domain-like"/>
    <property type="match status" value="1"/>
</dbReference>
<proteinExistence type="inferred from homology"/>
<dbReference type="STRING" id="214095.RU97_GL002230"/>
<comment type="caution">
    <text evidence="10">The sequence shown here is derived from an EMBL/GenBank/DDBJ whole genome shotgun (WGS) entry which is preliminary data.</text>
</comment>
<protein>
    <submittedName>
        <fullName evidence="10">Cation diffusion facilitator family transporter</fullName>
    </submittedName>
</protein>
<evidence type="ECO:0000313" key="11">
    <source>
        <dbReference type="Proteomes" id="UP000181884"/>
    </source>
</evidence>
<dbReference type="InterPro" id="IPR036837">
    <property type="entry name" value="Cation_efflux_CTD_sf"/>
</dbReference>
<dbReference type="RefSeq" id="WP_067393681.1">
    <property type="nucleotide sequence ID" value="NZ_JXKH01000005.1"/>
</dbReference>
<feature type="transmembrane region" description="Helical" evidence="7">
    <location>
        <begin position="196"/>
        <end position="217"/>
    </location>
</feature>
<keyword evidence="11" id="KW-1185">Reference proteome</keyword>
<dbReference type="InterPro" id="IPR050291">
    <property type="entry name" value="CDF_Transporter"/>
</dbReference>
<feature type="domain" description="Cation efflux protein cytoplasmic" evidence="9">
    <location>
        <begin position="225"/>
        <end position="301"/>
    </location>
</feature>
<reference evidence="10 11" key="1">
    <citation type="submission" date="2014-12" db="EMBL/GenBank/DDBJ databases">
        <title>Draft genome sequences of 29 type strains of Enterococci.</title>
        <authorList>
            <person name="Zhong Z."/>
            <person name="Sun Z."/>
            <person name="Liu W."/>
            <person name="Zhang W."/>
            <person name="Zhang H."/>
        </authorList>
    </citation>
    <scope>NUCLEOTIDE SEQUENCE [LARGE SCALE GENOMIC DNA]</scope>
    <source>
        <strain evidence="10 11">DSM 17029</strain>
    </source>
</reference>
<organism evidence="10 11">
    <name type="scientific">Enterococcus canis</name>
    <dbReference type="NCBI Taxonomy" id="214095"/>
    <lineage>
        <taxon>Bacteria</taxon>
        <taxon>Bacillati</taxon>
        <taxon>Bacillota</taxon>
        <taxon>Bacilli</taxon>
        <taxon>Lactobacillales</taxon>
        <taxon>Enterococcaceae</taxon>
        <taxon>Enterococcus</taxon>
    </lineage>
</organism>
<evidence type="ECO:0000256" key="7">
    <source>
        <dbReference type="SAM" id="Phobius"/>
    </source>
</evidence>
<feature type="domain" description="Cation efflux protein transmembrane" evidence="8">
    <location>
        <begin position="30"/>
        <end position="221"/>
    </location>
</feature>
<dbReference type="SUPFAM" id="SSF161111">
    <property type="entry name" value="Cation efflux protein transmembrane domain-like"/>
    <property type="match status" value="1"/>
</dbReference>
<sequence>MIRTLIQRLQQRYPEQEVFRTKIGISAGLIGLGTNLLLFIAKMFLGLITQSVSIMADAINNLSDTASSVMTLLGFHVSSKPADKEHPYGHERFEYISGLFIALLIIFVGFQFLKTSFERILDPVSTKISPIVFVILVLSILIKLWQSTVYTKMGTAIQSNTLAATAQDSRNDVLTTIVVLLSAGVELATGWRVDGYIGLLIALYILFSGVQMIKSFIDELLGTRPTDEEIQDMEDRLDRYTQIIGYHDLMVHAYGPTQRFATVHIEVDDQLTLEEAHAVSDRIERDFQEGLNVQLVCHLDPVDLHDHRRQLIRKQLKRFLRYLDDGLSLHDLRLFREAEGERLTFDVVVPKNCRFTDQELLDRIRRFLADEFDLTQVEVVFDHNYLLN</sequence>
<evidence type="ECO:0000256" key="1">
    <source>
        <dbReference type="ARBA" id="ARBA00004141"/>
    </source>
</evidence>
<feature type="transmembrane region" description="Helical" evidence="7">
    <location>
        <begin position="95"/>
        <end position="113"/>
    </location>
</feature>
<gene>
    <name evidence="10" type="ORF">RU97_GL002230</name>
</gene>
<keyword evidence="4 7" id="KW-0812">Transmembrane</keyword>
<dbReference type="InterPro" id="IPR002524">
    <property type="entry name" value="Cation_efflux"/>
</dbReference>
<evidence type="ECO:0000313" key="10">
    <source>
        <dbReference type="EMBL" id="OJG18157.1"/>
    </source>
</evidence>